<name>A0ABD2A9V1_VESSQ</name>
<dbReference type="Proteomes" id="UP001607302">
    <property type="component" value="Unassembled WGS sequence"/>
</dbReference>
<keyword evidence="4" id="KW-1185">Reference proteome</keyword>
<dbReference type="AlphaFoldDB" id="A0ABD2A9V1"/>
<evidence type="ECO:0008006" key="5">
    <source>
        <dbReference type="Google" id="ProtNLM"/>
    </source>
</evidence>
<reference evidence="3 4" key="1">
    <citation type="journal article" date="2024" name="Ann. Entomol. Soc. Am.">
        <title>Genomic analyses of the southern and eastern yellowjacket wasps (Hymenoptera: Vespidae) reveal evolutionary signatures of social life.</title>
        <authorList>
            <person name="Catto M.A."/>
            <person name="Caine P.B."/>
            <person name="Orr S.E."/>
            <person name="Hunt B.G."/>
            <person name="Goodisman M.A.D."/>
        </authorList>
    </citation>
    <scope>NUCLEOTIDE SEQUENCE [LARGE SCALE GENOMIC DNA]</scope>
    <source>
        <strain evidence="3">233</strain>
        <tissue evidence="3">Head and thorax</tissue>
    </source>
</reference>
<comment type="caution">
    <text evidence="3">The sequence shown here is derived from an EMBL/GenBank/DDBJ whole genome shotgun (WGS) entry which is preliminary data.</text>
</comment>
<organism evidence="3 4">
    <name type="scientific">Vespula squamosa</name>
    <name type="common">Southern yellow jacket</name>
    <name type="synonym">Wasp</name>
    <dbReference type="NCBI Taxonomy" id="30214"/>
    <lineage>
        <taxon>Eukaryota</taxon>
        <taxon>Metazoa</taxon>
        <taxon>Ecdysozoa</taxon>
        <taxon>Arthropoda</taxon>
        <taxon>Hexapoda</taxon>
        <taxon>Insecta</taxon>
        <taxon>Pterygota</taxon>
        <taxon>Neoptera</taxon>
        <taxon>Endopterygota</taxon>
        <taxon>Hymenoptera</taxon>
        <taxon>Apocrita</taxon>
        <taxon>Aculeata</taxon>
        <taxon>Vespoidea</taxon>
        <taxon>Vespidae</taxon>
        <taxon>Vespinae</taxon>
        <taxon>Vespula</taxon>
    </lineage>
</organism>
<feature type="chain" id="PRO_5044825710" description="Secreted protein" evidence="2">
    <location>
        <begin position="21"/>
        <end position="98"/>
    </location>
</feature>
<evidence type="ECO:0000256" key="1">
    <source>
        <dbReference type="SAM" id="MobiDB-lite"/>
    </source>
</evidence>
<proteinExistence type="predicted"/>
<accession>A0ABD2A9V1</accession>
<feature type="compositionally biased region" description="Basic residues" evidence="1">
    <location>
        <begin position="82"/>
        <end position="91"/>
    </location>
</feature>
<dbReference type="EMBL" id="JAUDFV010000153">
    <property type="protein sequence ID" value="KAL2717391.1"/>
    <property type="molecule type" value="Genomic_DNA"/>
</dbReference>
<feature type="signal peptide" evidence="2">
    <location>
        <begin position="1"/>
        <end position="20"/>
    </location>
</feature>
<gene>
    <name evidence="3" type="ORF">V1478_013091</name>
</gene>
<protein>
    <recommendedName>
        <fullName evidence="5">Secreted protein</fullName>
    </recommendedName>
</protein>
<evidence type="ECO:0000313" key="3">
    <source>
        <dbReference type="EMBL" id="KAL2717391.1"/>
    </source>
</evidence>
<evidence type="ECO:0000313" key="4">
    <source>
        <dbReference type="Proteomes" id="UP001607302"/>
    </source>
</evidence>
<evidence type="ECO:0000256" key="2">
    <source>
        <dbReference type="SAM" id="SignalP"/>
    </source>
</evidence>
<sequence>MELFAKSLYTILWLVRFTAGASLEAVPIGCRDRERTAIWPSIGTPFPPFHPTHPRCGPAGGAAPPTPVPPPSLGDVVSCSTKSHRKWPHRRRTDEILD</sequence>
<feature type="region of interest" description="Disordered" evidence="1">
    <location>
        <begin position="50"/>
        <end position="98"/>
    </location>
</feature>
<keyword evidence="2" id="KW-0732">Signal</keyword>